<name>A0A843VKR7_COLES</name>
<feature type="compositionally biased region" description="Basic and acidic residues" evidence="1">
    <location>
        <begin position="151"/>
        <end position="160"/>
    </location>
</feature>
<evidence type="ECO:0000313" key="3">
    <source>
        <dbReference type="Proteomes" id="UP000652761"/>
    </source>
</evidence>
<keyword evidence="3" id="KW-1185">Reference proteome</keyword>
<accession>A0A843VKR7</accession>
<dbReference type="EMBL" id="NMUH01001816">
    <property type="protein sequence ID" value="MQL95656.1"/>
    <property type="molecule type" value="Genomic_DNA"/>
</dbReference>
<reference evidence="2" key="1">
    <citation type="submission" date="2017-07" db="EMBL/GenBank/DDBJ databases">
        <title>Taro Niue Genome Assembly and Annotation.</title>
        <authorList>
            <person name="Atibalentja N."/>
            <person name="Keating K."/>
            <person name="Fields C.J."/>
        </authorList>
    </citation>
    <scope>NUCLEOTIDE SEQUENCE</scope>
    <source>
        <strain evidence="2">Niue_2</strain>
        <tissue evidence="2">Leaf</tissue>
    </source>
</reference>
<gene>
    <name evidence="2" type="ORF">Taro_028306</name>
</gene>
<feature type="compositionally biased region" description="Polar residues" evidence="1">
    <location>
        <begin position="425"/>
        <end position="443"/>
    </location>
</feature>
<feature type="compositionally biased region" description="Gly residues" evidence="1">
    <location>
        <begin position="217"/>
        <end position="227"/>
    </location>
</feature>
<comment type="caution">
    <text evidence="2">The sequence shown here is derived from an EMBL/GenBank/DDBJ whole genome shotgun (WGS) entry which is preliminary data.</text>
</comment>
<feature type="compositionally biased region" description="Low complexity" evidence="1">
    <location>
        <begin position="13"/>
        <end position="24"/>
    </location>
</feature>
<feature type="compositionally biased region" description="Basic residues" evidence="1">
    <location>
        <begin position="134"/>
        <end position="144"/>
    </location>
</feature>
<feature type="compositionally biased region" description="Polar residues" evidence="1">
    <location>
        <begin position="39"/>
        <end position="48"/>
    </location>
</feature>
<feature type="region of interest" description="Disordered" evidence="1">
    <location>
        <begin position="99"/>
        <end position="286"/>
    </location>
</feature>
<dbReference type="AlphaFoldDB" id="A0A843VKR7"/>
<sequence>MHGRHRSPGDRSAPAGAGAAHSGYRGFGRGGGGYRRSGQQKPSSYRTSPPQPLPPPPPPPRRPADVLLEAGRLAAEYLVAKGLLPASSLPPITAARAWLPEDSVGGEGGRASALSRLSRRRLDDEDAEFEARNQKGRGGRRRQRNGSYNRHGSEWGRENGRGGPWPDATWADRTRGYSDAMDRDDLDRPLRWSGRGRGFFDGEYLDRRGGFEEDTRQGGGSINGGEGSIASTTDEPSMSSRYEVAGQSESEPESDGFAEVNGYKSMNNSAVKGNRVLDAADNLNRKSYDVRASDLEMVEAGELRDDVESSASGEAQMKKGLQEDVGDLAAQRCPVTEDKQPTNEGVSLLSFCGFAKVPTKPRSMATNRSPKGDQARNAEVGKDTNCDASVEGVLGTKMEKVSEDKPSIETLAAQPKGSRGFASEIYTQTTSGDPLRGQPQSSRGLVPKVSLSPSAPLGKESMEHDLMSSIESRCATSSSFPDSTAFVHEQQETSRGPPGFEFSEKAIDARVDGLVEHAKREGMKQMREWSPSFQSQTDLCFHDLRSKPSDLPAEKLPDHEMVDAVEDEQLRDADAFPKLVVDSNNKLEKERQLASSSFKICDLNLMEAPEVAEIPNDPPLAPAPLVSSNNPSMDFGLSIGQQCNDPDGYGHCSSDDKIVPVIDVEDDSPLQVMTCDASKTGTEPEYPNLENFLNHPENPVDMPDIQDGYSLAISEFLGNDMAGCTAVQGDISNLQAGMPFHGAEGITGVDDPLYVALAELPIGFMDVWDQTPPEYGLFLVSQMG</sequence>
<feature type="compositionally biased region" description="Basic and acidic residues" evidence="1">
    <location>
        <begin position="397"/>
        <end position="407"/>
    </location>
</feature>
<feature type="compositionally biased region" description="Basic and acidic residues" evidence="1">
    <location>
        <begin position="370"/>
        <end position="385"/>
    </location>
</feature>
<protein>
    <submittedName>
        <fullName evidence="2">Uncharacterized protein</fullName>
    </submittedName>
</protein>
<feature type="compositionally biased region" description="Basic and acidic residues" evidence="1">
    <location>
        <begin position="198"/>
        <end position="216"/>
    </location>
</feature>
<feature type="compositionally biased region" description="Pro residues" evidence="1">
    <location>
        <begin position="49"/>
        <end position="61"/>
    </location>
</feature>
<dbReference type="InterPro" id="IPR040276">
    <property type="entry name" value="At4g26450-like"/>
</dbReference>
<organism evidence="2 3">
    <name type="scientific">Colocasia esculenta</name>
    <name type="common">Wild taro</name>
    <name type="synonym">Arum esculentum</name>
    <dbReference type="NCBI Taxonomy" id="4460"/>
    <lineage>
        <taxon>Eukaryota</taxon>
        <taxon>Viridiplantae</taxon>
        <taxon>Streptophyta</taxon>
        <taxon>Embryophyta</taxon>
        <taxon>Tracheophyta</taxon>
        <taxon>Spermatophyta</taxon>
        <taxon>Magnoliopsida</taxon>
        <taxon>Liliopsida</taxon>
        <taxon>Araceae</taxon>
        <taxon>Aroideae</taxon>
        <taxon>Colocasieae</taxon>
        <taxon>Colocasia</taxon>
    </lineage>
</organism>
<feature type="region of interest" description="Disordered" evidence="1">
    <location>
        <begin position="360"/>
        <end position="459"/>
    </location>
</feature>
<feature type="compositionally biased region" description="Basic and acidic residues" evidence="1">
    <location>
        <begin position="170"/>
        <end position="190"/>
    </location>
</feature>
<dbReference type="OrthoDB" id="765741at2759"/>
<proteinExistence type="predicted"/>
<feature type="region of interest" description="Disordered" evidence="1">
    <location>
        <begin position="301"/>
        <end position="323"/>
    </location>
</feature>
<dbReference type="PANTHER" id="PTHR36056">
    <property type="entry name" value="PROTEIN, PUTATIVE-RELATED"/>
    <property type="match status" value="1"/>
</dbReference>
<evidence type="ECO:0000313" key="2">
    <source>
        <dbReference type="EMBL" id="MQL95656.1"/>
    </source>
</evidence>
<feature type="region of interest" description="Disordered" evidence="1">
    <location>
        <begin position="1"/>
        <end position="68"/>
    </location>
</feature>
<evidence type="ECO:0000256" key="1">
    <source>
        <dbReference type="SAM" id="MobiDB-lite"/>
    </source>
</evidence>
<dbReference type="Proteomes" id="UP000652761">
    <property type="component" value="Unassembled WGS sequence"/>
</dbReference>
<feature type="compositionally biased region" description="Polar residues" evidence="1">
    <location>
        <begin position="230"/>
        <end position="240"/>
    </location>
</feature>
<feature type="compositionally biased region" description="Gly residues" evidence="1">
    <location>
        <begin position="25"/>
        <end position="35"/>
    </location>
</feature>
<dbReference type="PANTHER" id="PTHR36056:SF1">
    <property type="entry name" value="PROTEIN, PUTATIVE-RELATED"/>
    <property type="match status" value="1"/>
</dbReference>